<protein>
    <submittedName>
        <fullName evidence="3">Acetyl esterase/lipase</fullName>
    </submittedName>
</protein>
<dbReference type="Proteomes" id="UP000189735">
    <property type="component" value="Unassembled WGS sequence"/>
</dbReference>
<dbReference type="PANTHER" id="PTHR48081:SF8">
    <property type="entry name" value="ALPHA_BETA HYDROLASE FOLD-3 DOMAIN-CONTAINING PROTEIN-RELATED"/>
    <property type="match status" value="1"/>
</dbReference>
<sequence>MRRRLALVCGILIASSASESTDTQVLFIHGGSYVHEASALHAPFFDEILSNANATITMPIYALAPEHGYRVAYAQMLDVYLALRASHPDSPIVLMGGSAGGGFALGFAQSLVEQGLPQPERIVLLSPWLDLTLTNPDIPAIDTNDMLLDRDALIPNGLAWAHGDDPRGYRLSPVNGSLAGLAPTTVLVGTNDILYPDALTLEARAKTVGLDFELVAFAGANHVFAMSPGRPGDEARSIVEKLVRPLD</sequence>
<dbReference type="InterPro" id="IPR050300">
    <property type="entry name" value="GDXG_lipolytic_enzyme"/>
</dbReference>
<dbReference type="SUPFAM" id="SSF53474">
    <property type="entry name" value="alpha/beta-Hydrolases"/>
    <property type="match status" value="1"/>
</dbReference>
<accession>A0A1T4X8M7</accession>
<dbReference type="RefSeq" id="WP_078713465.1">
    <property type="nucleotide sequence ID" value="NZ_FUYG01000002.1"/>
</dbReference>
<dbReference type="InterPro" id="IPR029058">
    <property type="entry name" value="AB_hydrolase_fold"/>
</dbReference>
<feature type="domain" description="Alpha/beta hydrolase fold-3" evidence="2">
    <location>
        <begin position="25"/>
        <end position="225"/>
    </location>
</feature>
<evidence type="ECO:0000256" key="1">
    <source>
        <dbReference type="ARBA" id="ARBA00022801"/>
    </source>
</evidence>
<keyword evidence="1" id="KW-0378">Hydrolase</keyword>
<dbReference type="EMBL" id="FUYG01000002">
    <property type="protein sequence ID" value="SKA85936.1"/>
    <property type="molecule type" value="Genomic_DNA"/>
</dbReference>
<dbReference type="InterPro" id="IPR013094">
    <property type="entry name" value="AB_hydrolase_3"/>
</dbReference>
<gene>
    <name evidence="3" type="ORF">SAMN06295879_0850</name>
</gene>
<organism evidence="3 4">
    <name type="scientific">Agreia bicolorata</name>
    <dbReference type="NCBI Taxonomy" id="110935"/>
    <lineage>
        <taxon>Bacteria</taxon>
        <taxon>Bacillati</taxon>
        <taxon>Actinomycetota</taxon>
        <taxon>Actinomycetes</taxon>
        <taxon>Micrococcales</taxon>
        <taxon>Microbacteriaceae</taxon>
        <taxon>Agreia</taxon>
    </lineage>
</organism>
<dbReference type="GO" id="GO:0016787">
    <property type="term" value="F:hydrolase activity"/>
    <property type="evidence" value="ECO:0007669"/>
    <property type="project" value="UniProtKB-KW"/>
</dbReference>
<name>A0A1T4X8M7_9MICO</name>
<reference evidence="4" key="1">
    <citation type="submission" date="2017-02" db="EMBL/GenBank/DDBJ databases">
        <authorList>
            <person name="Varghese N."/>
            <person name="Submissions S."/>
        </authorList>
    </citation>
    <scope>NUCLEOTIDE SEQUENCE [LARGE SCALE GENOMIC DNA]</scope>
    <source>
        <strain evidence="4">VKM Ac-2052</strain>
    </source>
</reference>
<dbReference type="AlphaFoldDB" id="A0A1T4X8M7"/>
<evidence type="ECO:0000313" key="4">
    <source>
        <dbReference type="Proteomes" id="UP000189735"/>
    </source>
</evidence>
<evidence type="ECO:0000313" key="3">
    <source>
        <dbReference type="EMBL" id="SKA85936.1"/>
    </source>
</evidence>
<dbReference type="Pfam" id="PF07859">
    <property type="entry name" value="Abhydrolase_3"/>
    <property type="match status" value="1"/>
</dbReference>
<dbReference type="Gene3D" id="3.40.50.1820">
    <property type="entry name" value="alpha/beta hydrolase"/>
    <property type="match status" value="1"/>
</dbReference>
<proteinExistence type="predicted"/>
<evidence type="ECO:0000259" key="2">
    <source>
        <dbReference type="Pfam" id="PF07859"/>
    </source>
</evidence>
<dbReference type="PANTHER" id="PTHR48081">
    <property type="entry name" value="AB HYDROLASE SUPERFAMILY PROTEIN C4A8.06C"/>
    <property type="match status" value="1"/>
</dbReference>